<name>A0A975GHG4_9BACT</name>
<organism evidence="1 2">
    <name type="scientific">Desulfonema limicola</name>
    <dbReference type="NCBI Taxonomy" id="45656"/>
    <lineage>
        <taxon>Bacteria</taxon>
        <taxon>Pseudomonadati</taxon>
        <taxon>Thermodesulfobacteriota</taxon>
        <taxon>Desulfobacteria</taxon>
        <taxon>Desulfobacterales</taxon>
        <taxon>Desulfococcaceae</taxon>
        <taxon>Desulfonema</taxon>
    </lineage>
</organism>
<keyword evidence="2" id="KW-1185">Reference proteome</keyword>
<dbReference type="EMBL" id="CP061799">
    <property type="protein sequence ID" value="QTA81416.1"/>
    <property type="molecule type" value="Genomic_DNA"/>
</dbReference>
<evidence type="ECO:0000313" key="2">
    <source>
        <dbReference type="Proteomes" id="UP000663720"/>
    </source>
</evidence>
<evidence type="ECO:0000313" key="1">
    <source>
        <dbReference type="EMBL" id="QTA81416.1"/>
    </source>
</evidence>
<gene>
    <name evidence="1" type="ORF">dnl_37510</name>
</gene>
<proteinExistence type="predicted"/>
<accession>A0A975GHG4</accession>
<sequence length="108" mass="12206">MSEQKMGTQYAREICEIFNEIAEKTEVPAIKDSLMALSSDLESIHKKLYFKTQKGTEDMQKMVADMEALKDKLLVCKDAGEAETMCAPICGTLEKVIKHVKTMKVRMT</sequence>
<dbReference type="RefSeq" id="WP_207687451.1">
    <property type="nucleotide sequence ID" value="NZ_CP061799.1"/>
</dbReference>
<dbReference type="Proteomes" id="UP000663720">
    <property type="component" value="Chromosome"/>
</dbReference>
<protein>
    <submittedName>
        <fullName evidence="1">Uncharacterized protein</fullName>
    </submittedName>
</protein>
<reference evidence="1" key="1">
    <citation type="journal article" date="2021" name="Microb. Physiol.">
        <title>Proteogenomic Insights into the Physiology of Marine, Sulfate-Reducing, Filamentous Desulfonema limicola and Desulfonema magnum.</title>
        <authorList>
            <person name="Schnaars V."/>
            <person name="Wohlbrand L."/>
            <person name="Scheve S."/>
            <person name="Hinrichs C."/>
            <person name="Reinhardt R."/>
            <person name="Rabus R."/>
        </authorList>
    </citation>
    <scope>NUCLEOTIDE SEQUENCE</scope>
    <source>
        <strain evidence="1">5ac10</strain>
    </source>
</reference>
<dbReference type="AlphaFoldDB" id="A0A975GHG4"/>
<dbReference type="KEGG" id="dli:dnl_37510"/>